<feature type="domain" description="Rho-GAP" evidence="6">
    <location>
        <begin position="433"/>
        <end position="622"/>
    </location>
</feature>
<accession>A0A812BZG8</accession>
<dbReference type="FunFam" id="2.30.29.30:FF:000217">
    <property type="entry name" value="Rho GTPase activating protein 20"/>
    <property type="match status" value="1"/>
</dbReference>
<dbReference type="InterPro" id="IPR000219">
    <property type="entry name" value="DH_dom"/>
</dbReference>
<dbReference type="CDD" id="cd13319">
    <property type="entry name" value="PH_RARhoGAP"/>
    <property type="match status" value="1"/>
</dbReference>
<feature type="domain" description="DH" evidence="4">
    <location>
        <begin position="57"/>
        <end position="100"/>
    </location>
</feature>
<dbReference type="InterPro" id="IPR008936">
    <property type="entry name" value="Rho_GTPase_activation_prot"/>
</dbReference>
<keyword evidence="1" id="KW-0343">GTPase activation</keyword>
<keyword evidence="8" id="KW-1185">Reference proteome</keyword>
<dbReference type="Pfam" id="PF00621">
    <property type="entry name" value="RhoGEF"/>
    <property type="match status" value="1"/>
</dbReference>
<dbReference type="InterPro" id="IPR047887">
    <property type="entry name" value="ARHGAP20_PH"/>
</dbReference>
<dbReference type="PANTHER" id="PTHR23179:SF3">
    <property type="entry name" value="RHO GTPASE-ACTIVATING PROTEIN 20"/>
    <property type="match status" value="1"/>
</dbReference>
<evidence type="ECO:0000256" key="1">
    <source>
        <dbReference type="ARBA" id="ARBA00022468"/>
    </source>
</evidence>
<comment type="caution">
    <text evidence="7">The sequence shown here is derived from an EMBL/GenBank/DDBJ whole genome shotgun (WGS) entry which is preliminary data.</text>
</comment>
<dbReference type="Gene3D" id="1.20.900.10">
    <property type="entry name" value="Dbl homology (DH) domain"/>
    <property type="match status" value="1"/>
</dbReference>
<dbReference type="Proteomes" id="UP000597762">
    <property type="component" value="Unassembled WGS sequence"/>
</dbReference>
<dbReference type="PROSITE" id="PS50238">
    <property type="entry name" value="RHOGAP"/>
    <property type="match status" value="1"/>
</dbReference>
<dbReference type="Pfam" id="PF00788">
    <property type="entry name" value="RA"/>
    <property type="match status" value="1"/>
</dbReference>
<dbReference type="InterPro" id="IPR029071">
    <property type="entry name" value="Ubiquitin-like_domsf"/>
</dbReference>
<feature type="domain" description="Ras-associating" evidence="5">
    <location>
        <begin position="300"/>
        <end position="391"/>
    </location>
</feature>
<dbReference type="GO" id="GO:0005096">
    <property type="term" value="F:GTPase activator activity"/>
    <property type="evidence" value="ECO:0007669"/>
    <property type="project" value="UniProtKB-KW"/>
</dbReference>
<gene>
    <name evidence="7" type="ORF">SPHA_25546</name>
</gene>
<evidence type="ECO:0000313" key="7">
    <source>
        <dbReference type="EMBL" id="CAE1247180.1"/>
    </source>
</evidence>
<dbReference type="PROSITE" id="PS50010">
    <property type="entry name" value="DH_2"/>
    <property type="match status" value="1"/>
</dbReference>
<dbReference type="SUPFAM" id="SSF54236">
    <property type="entry name" value="Ubiquitin-like"/>
    <property type="match status" value="1"/>
</dbReference>
<dbReference type="InterPro" id="IPR011993">
    <property type="entry name" value="PH-like_dom_sf"/>
</dbReference>
<feature type="region of interest" description="Disordered" evidence="3">
    <location>
        <begin position="556"/>
        <end position="599"/>
    </location>
</feature>
<dbReference type="SUPFAM" id="SSF50729">
    <property type="entry name" value="PH domain-like"/>
    <property type="match status" value="1"/>
</dbReference>
<dbReference type="GO" id="GO:0007165">
    <property type="term" value="P:signal transduction"/>
    <property type="evidence" value="ECO:0007669"/>
    <property type="project" value="InterPro"/>
</dbReference>
<dbReference type="Pfam" id="PF00620">
    <property type="entry name" value="RhoGAP"/>
    <property type="match status" value="1"/>
</dbReference>
<evidence type="ECO:0000259" key="5">
    <source>
        <dbReference type="PROSITE" id="PS50200"/>
    </source>
</evidence>
<proteinExistence type="predicted"/>
<evidence type="ECO:0000256" key="3">
    <source>
        <dbReference type="SAM" id="MobiDB-lite"/>
    </source>
</evidence>
<evidence type="ECO:0000259" key="6">
    <source>
        <dbReference type="PROSITE" id="PS50238"/>
    </source>
</evidence>
<dbReference type="InterPro" id="IPR000159">
    <property type="entry name" value="RA_dom"/>
</dbReference>
<keyword evidence="2" id="KW-0175">Coiled coil</keyword>
<dbReference type="Pfam" id="PF22286">
    <property type="entry name" value="RHG20_PH"/>
    <property type="match status" value="1"/>
</dbReference>
<dbReference type="InterPro" id="IPR035899">
    <property type="entry name" value="DBL_dom_sf"/>
</dbReference>
<dbReference type="Gene3D" id="2.30.29.30">
    <property type="entry name" value="Pleckstrin-homology domain (PH domain)/Phosphotyrosine-binding domain (PTB)"/>
    <property type="match status" value="1"/>
</dbReference>
<dbReference type="GO" id="GO:0005085">
    <property type="term" value="F:guanyl-nucleotide exchange factor activity"/>
    <property type="evidence" value="ECO:0007669"/>
    <property type="project" value="InterPro"/>
</dbReference>
<dbReference type="Gene3D" id="1.10.555.10">
    <property type="entry name" value="Rho GTPase activation protein"/>
    <property type="match status" value="1"/>
</dbReference>
<dbReference type="OrthoDB" id="9994905at2759"/>
<sequence length="633" mass="73101">MYNEKNSPYSFLEGLKHRLPKISPKTARKQDQDIKISTTQLVILPVEFYHGCEFEYQRIPEYEQYLSSLLEKTEENQPDYQSLKEAITQIKKIVHGCYEDTDGTEERANKNHFLNSPTQLEKDKISEHVQRRRKSSPGAVLFKNLGSAKMKLARMSSDKSLDQDIVNFARYQSNIKRIFIMESAVHLTNSMQTQDRYLFLFDDVLLVAKQKSNNQFKLKYYVRICEMWLATCLDEISEVSHDKEKSFVIGWPTLNKVATFSSKDLKEKWQTRLKQLIDEKKENEKLKEIQLNIQNTDQKQTITMLVQNTSTVKEVVKKCLEQFQISKGEIDDYDLWSAYADTDSAPYPLIGHEIPYSIKMNHIQNSSENKDDCDNSETKRKSDFLLMSSKKCHKKQNTDDVDAKAFKKKRRPFHLFRKAAKLEEKPLGKLFGQPLKDIMVNNNPPKPIDDLLQLLFQEGPFTNGIFRKPANAKKKRVLCEIMDQEESTNMADVTGNLAAAVLMEYLRNIPQGLLVDDKYNDWVDAGKLSNESEKLTKIKNLVLDLPPCNRQLLQQLEESPERQQEDSDTDSFHSTLSTQGPGGLHQSDDSSIHSLDREPAEMESSNDFYLIKTFLFSTSKYLQITASHSVHDG</sequence>
<dbReference type="PROSITE" id="PS50200">
    <property type="entry name" value="RA"/>
    <property type="match status" value="1"/>
</dbReference>
<dbReference type="SUPFAM" id="SSF48065">
    <property type="entry name" value="DBL homology domain (DH-domain)"/>
    <property type="match status" value="1"/>
</dbReference>
<evidence type="ECO:0000256" key="2">
    <source>
        <dbReference type="SAM" id="Coils"/>
    </source>
</evidence>
<dbReference type="AlphaFoldDB" id="A0A812BZG8"/>
<dbReference type="EMBL" id="CAHIKZ030000967">
    <property type="protein sequence ID" value="CAE1247180.1"/>
    <property type="molecule type" value="Genomic_DNA"/>
</dbReference>
<protein>
    <submittedName>
        <fullName evidence="7">ARHGAP20</fullName>
    </submittedName>
</protein>
<feature type="compositionally biased region" description="Basic and acidic residues" evidence="3">
    <location>
        <begin position="586"/>
        <end position="599"/>
    </location>
</feature>
<name>A0A812BZG8_ACAPH</name>
<dbReference type="InterPro" id="IPR000198">
    <property type="entry name" value="RhoGAP_dom"/>
</dbReference>
<feature type="coiled-coil region" evidence="2">
    <location>
        <begin position="266"/>
        <end position="299"/>
    </location>
</feature>
<evidence type="ECO:0000259" key="4">
    <source>
        <dbReference type="PROSITE" id="PS50010"/>
    </source>
</evidence>
<evidence type="ECO:0000313" key="8">
    <source>
        <dbReference type="Proteomes" id="UP000597762"/>
    </source>
</evidence>
<organism evidence="7 8">
    <name type="scientific">Acanthosepion pharaonis</name>
    <name type="common">Pharaoh cuttlefish</name>
    <name type="synonym">Sepia pharaonis</name>
    <dbReference type="NCBI Taxonomy" id="158019"/>
    <lineage>
        <taxon>Eukaryota</taxon>
        <taxon>Metazoa</taxon>
        <taxon>Spiralia</taxon>
        <taxon>Lophotrochozoa</taxon>
        <taxon>Mollusca</taxon>
        <taxon>Cephalopoda</taxon>
        <taxon>Coleoidea</taxon>
        <taxon>Decapodiformes</taxon>
        <taxon>Sepiida</taxon>
        <taxon>Sepiina</taxon>
        <taxon>Sepiidae</taxon>
        <taxon>Acanthosepion</taxon>
    </lineage>
</organism>
<dbReference type="SMART" id="SM00324">
    <property type="entry name" value="RhoGAP"/>
    <property type="match status" value="1"/>
</dbReference>
<dbReference type="PANTHER" id="PTHR23179">
    <property type="entry name" value="T-CELL ACTIVATION RHO GTPASE ACTIVATING PROTEIN-RELATED"/>
    <property type="match status" value="1"/>
</dbReference>
<reference evidence="7" key="1">
    <citation type="submission" date="2021-01" db="EMBL/GenBank/DDBJ databases">
        <authorList>
            <person name="Li R."/>
            <person name="Bekaert M."/>
        </authorList>
    </citation>
    <scope>NUCLEOTIDE SEQUENCE</scope>
    <source>
        <strain evidence="7">Farmed</strain>
    </source>
</reference>
<dbReference type="SUPFAM" id="SSF48350">
    <property type="entry name" value="GTPase activation domain, GAP"/>
    <property type="match status" value="1"/>
</dbReference>